<evidence type="ECO:0000259" key="8">
    <source>
        <dbReference type="PROSITE" id="PS50234"/>
    </source>
</evidence>
<comment type="caution">
    <text evidence="5">Lacks conserved residue(s) required for the propagation of feature annotation.</text>
</comment>
<name>A0ABN8MLN3_9CNID</name>
<dbReference type="InterPro" id="IPR049883">
    <property type="entry name" value="NOTCH1_EGF-like"/>
</dbReference>
<keyword evidence="10" id="KW-1185">Reference proteome</keyword>
<keyword evidence="3" id="KW-0677">Repeat</keyword>
<keyword evidence="2 6" id="KW-0732">Signal</keyword>
<dbReference type="PANTHER" id="PTHR12916">
    <property type="entry name" value="CYTOCHROME C OXIDASE POLYPEPTIDE VIC-2"/>
    <property type="match status" value="1"/>
</dbReference>
<dbReference type="SMART" id="SM00181">
    <property type="entry name" value="EGF"/>
    <property type="match status" value="3"/>
</dbReference>
<dbReference type="PROSITE" id="PS50234">
    <property type="entry name" value="VWFA"/>
    <property type="match status" value="1"/>
</dbReference>
<feature type="domain" description="VWFA" evidence="8">
    <location>
        <begin position="275"/>
        <end position="454"/>
    </location>
</feature>
<dbReference type="CDD" id="cd00054">
    <property type="entry name" value="EGF_CA"/>
    <property type="match status" value="3"/>
</dbReference>
<dbReference type="SMART" id="SM00179">
    <property type="entry name" value="EGF_CA"/>
    <property type="match status" value="3"/>
</dbReference>
<accession>A0ABN8MLN3</accession>
<proteinExistence type="predicted"/>
<evidence type="ECO:0000256" key="5">
    <source>
        <dbReference type="PROSITE-ProRule" id="PRU00076"/>
    </source>
</evidence>
<comment type="caution">
    <text evidence="9">The sequence shown here is derived from an EMBL/GenBank/DDBJ whole genome shotgun (WGS) entry which is preliminary data.</text>
</comment>
<feature type="chain" id="PRO_5046574910" evidence="6">
    <location>
        <begin position="22"/>
        <end position="458"/>
    </location>
</feature>
<feature type="disulfide bond" evidence="5">
    <location>
        <begin position="215"/>
        <end position="224"/>
    </location>
</feature>
<dbReference type="CDD" id="cd01450">
    <property type="entry name" value="vWFA_subfamily_ECM"/>
    <property type="match status" value="1"/>
</dbReference>
<dbReference type="InterPro" id="IPR002035">
    <property type="entry name" value="VWF_A"/>
</dbReference>
<feature type="disulfide bond" evidence="5">
    <location>
        <begin position="177"/>
        <end position="186"/>
    </location>
</feature>
<keyword evidence="4 5" id="KW-1015">Disulfide bond</keyword>
<dbReference type="PROSITE" id="PS01186">
    <property type="entry name" value="EGF_2"/>
    <property type="match status" value="3"/>
</dbReference>
<feature type="domain" description="EGF-like" evidence="7">
    <location>
        <begin position="150"/>
        <end position="187"/>
    </location>
</feature>
<evidence type="ECO:0000259" key="7">
    <source>
        <dbReference type="PROSITE" id="PS50026"/>
    </source>
</evidence>
<evidence type="ECO:0000313" key="9">
    <source>
        <dbReference type="EMBL" id="CAH3030662.1"/>
    </source>
</evidence>
<dbReference type="PRINTS" id="PR00010">
    <property type="entry name" value="EGFBLOOD"/>
</dbReference>
<reference evidence="9 10" key="1">
    <citation type="submission" date="2022-05" db="EMBL/GenBank/DDBJ databases">
        <authorList>
            <consortium name="Genoscope - CEA"/>
            <person name="William W."/>
        </authorList>
    </citation>
    <scope>NUCLEOTIDE SEQUENCE [LARGE SCALE GENOMIC DNA]</scope>
</reference>
<evidence type="ECO:0000256" key="4">
    <source>
        <dbReference type="ARBA" id="ARBA00023157"/>
    </source>
</evidence>
<dbReference type="PANTHER" id="PTHR12916:SF4">
    <property type="entry name" value="UNINFLATABLE, ISOFORM C"/>
    <property type="match status" value="1"/>
</dbReference>
<evidence type="ECO:0000256" key="1">
    <source>
        <dbReference type="ARBA" id="ARBA00022536"/>
    </source>
</evidence>
<dbReference type="SUPFAM" id="SSF53300">
    <property type="entry name" value="vWA-like"/>
    <property type="match status" value="1"/>
</dbReference>
<dbReference type="PROSITE" id="PS00010">
    <property type="entry name" value="ASX_HYDROXYL"/>
    <property type="match status" value="2"/>
</dbReference>
<dbReference type="SMART" id="SM00327">
    <property type="entry name" value="VWA"/>
    <property type="match status" value="1"/>
</dbReference>
<dbReference type="EMBL" id="CALNXI010000648">
    <property type="protein sequence ID" value="CAH3030662.1"/>
    <property type="molecule type" value="Genomic_DNA"/>
</dbReference>
<dbReference type="PROSITE" id="PS50026">
    <property type="entry name" value="EGF_3"/>
    <property type="match status" value="3"/>
</dbReference>
<feature type="signal peptide" evidence="6">
    <location>
        <begin position="1"/>
        <end position="21"/>
    </location>
</feature>
<dbReference type="Pfam" id="PF00008">
    <property type="entry name" value="EGF"/>
    <property type="match status" value="2"/>
</dbReference>
<evidence type="ECO:0000256" key="3">
    <source>
        <dbReference type="ARBA" id="ARBA00022737"/>
    </source>
</evidence>
<feature type="domain" description="EGF-like" evidence="7">
    <location>
        <begin position="189"/>
        <end position="225"/>
    </location>
</feature>
<evidence type="ECO:0000313" key="10">
    <source>
        <dbReference type="Proteomes" id="UP001159427"/>
    </source>
</evidence>
<protein>
    <submittedName>
        <fullName evidence="9">Uncharacterized protein</fullName>
    </submittedName>
</protein>
<dbReference type="Gene3D" id="2.10.25.10">
    <property type="entry name" value="Laminin"/>
    <property type="match status" value="3"/>
</dbReference>
<dbReference type="PRINTS" id="PR00453">
    <property type="entry name" value="VWFADOMAIN"/>
</dbReference>
<dbReference type="InterPro" id="IPR000742">
    <property type="entry name" value="EGF"/>
</dbReference>
<feature type="domain" description="EGF-like" evidence="7">
    <location>
        <begin position="227"/>
        <end position="263"/>
    </location>
</feature>
<sequence>MYLSIYFLVTLVQLHASDTLAALPHVKCTRTYHKLGCYKKVSSSSNPWQLLITDRSDSPDGYLLDWRKWEESIHSLACRCAEVARRQNFTVFGLQNYAECWSGPDAEKSFNRNGGSDRCLMILKLPPDCNMTDPRECMGMDNVNFMYKLDVDHCRKHPCKNGATCVAAKPFGYKCDCTQGFTGSHCETDVNECNRRPCKNGGSCFNKPGSFDCFCRKGYQGKLCEKDVNECVMTRCQNQGTCVNTVGSFKCQCKPGFTGTFCENESVCDQKGVYDLGLIIDGSGSLGKKFSTTIFLVGLINQFRVSKNEVRFGIIAYGSKPELVCQFSDMMCHHRAMDVKIMVMKMEFPDGERRTDKALMKAGKELYSSSGGHRTGVPSVLVVITDGKTVPGSQPYSDVLQPLKDSGVNIIAVGVGNKVTTKELTKIAMNRPERVIQRPTIDDPNLIEDLRNMIEDIC</sequence>
<keyword evidence="1 5" id="KW-0245">EGF-like domain</keyword>
<dbReference type="Gene3D" id="3.40.50.410">
    <property type="entry name" value="von Willebrand factor, type A domain"/>
    <property type="match status" value="1"/>
</dbReference>
<dbReference type="PROSITE" id="PS00022">
    <property type="entry name" value="EGF_1"/>
    <property type="match status" value="3"/>
</dbReference>
<evidence type="ECO:0000256" key="6">
    <source>
        <dbReference type="SAM" id="SignalP"/>
    </source>
</evidence>
<evidence type="ECO:0000256" key="2">
    <source>
        <dbReference type="ARBA" id="ARBA00022729"/>
    </source>
</evidence>
<dbReference type="Pfam" id="PF07645">
    <property type="entry name" value="EGF_CA"/>
    <property type="match status" value="1"/>
</dbReference>
<dbReference type="Proteomes" id="UP001159427">
    <property type="component" value="Unassembled WGS sequence"/>
</dbReference>
<organism evidence="9 10">
    <name type="scientific">Porites evermanni</name>
    <dbReference type="NCBI Taxonomy" id="104178"/>
    <lineage>
        <taxon>Eukaryota</taxon>
        <taxon>Metazoa</taxon>
        <taxon>Cnidaria</taxon>
        <taxon>Anthozoa</taxon>
        <taxon>Hexacorallia</taxon>
        <taxon>Scleractinia</taxon>
        <taxon>Fungiina</taxon>
        <taxon>Poritidae</taxon>
        <taxon>Porites</taxon>
    </lineage>
</organism>
<dbReference type="InterPro" id="IPR001881">
    <property type="entry name" value="EGF-like_Ca-bd_dom"/>
</dbReference>
<feature type="disulfide bond" evidence="5">
    <location>
        <begin position="253"/>
        <end position="262"/>
    </location>
</feature>
<dbReference type="SUPFAM" id="SSF57196">
    <property type="entry name" value="EGF/Laminin"/>
    <property type="match status" value="2"/>
</dbReference>
<dbReference type="InterPro" id="IPR018097">
    <property type="entry name" value="EGF_Ca-bd_CS"/>
</dbReference>
<dbReference type="InterPro" id="IPR000152">
    <property type="entry name" value="EGF-type_Asp/Asn_hydroxyl_site"/>
</dbReference>
<dbReference type="InterPro" id="IPR036465">
    <property type="entry name" value="vWFA_dom_sf"/>
</dbReference>
<dbReference type="Pfam" id="PF00092">
    <property type="entry name" value="VWA"/>
    <property type="match status" value="1"/>
</dbReference>
<dbReference type="PROSITE" id="PS01187">
    <property type="entry name" value="EGF_CA"/>
    <property type="match status" value="1"/>
</dbReference>
<gene>
    <name evidence="9" type="ORF">PEVE_00038326</name>
</gene>